<evidence type="ECO:0000313" key="10">
    <source>
        <dbReference type="EMBL" id="KAF0298596.1"/>
    </source>
</evidence>
<name>A0A6A4VUT8_AMPAM</name>
<gene>
    <name evidence="10" type="ORF">FJT64_004049</name>
</gene>
<evidence type="ECO:0000256" key="7">
    <source>
        <dbReference type="ARBA" id="ARBA00023034"/>
    </source>
</evidence>
<evidence type="ECO:0000256" key="2">
    <source>
        <dbReference type="ARBA" id="ARBA00009239"/>
    </source>
</evidence>
<dbReference type="InterPro" id="IPR051227">
    <property type="entry name" value="CS_glycosyltransferase"/>
</dbReference>
<evidence type="ECO:0000256" key="4">
    <source>
        <dbReference type="ARBA" id="ARBA00022692"/>
    </source>
</evidence>
<protein>
    <recommendedName>
        <fullName evidence="9">Hexosyltransferase</fullName>
        <ecNumber evidence="9">2.4.1.-</ecNumber>
    </recommendedName>
</protein>
<dbReference type="InterPro" id="IPR008428">
    <property type="entry name" value="Chond_GalNAc"/>
</dbReference>
<keyword evidence="4" id="KW-0812">Transmembrane</keyword>
<keyword evidence="5 9" id="KW-0735">Signal-anchor</keyword>
<sequence>MRPSQYPWIQLHYGHYRRHLLEAGYGWASRPIAAGHEATEIQRVVHEASMVLPKLQGAAGRSGTDCIGGRLRYLPGLGVEYEVYLRDRVARNSGDVSPYDDELTSKEISSKPVLTHHKVLLQRPMGDLEVEYVGRTSSQLVHIILPYYNRLEALERFLTRFVQMAQKPQPLALTIVRFSSGFPRMDADEEENDRQRVDNLVANAARELGGAVVPPVRLLEADGMFSAGRGWLTAAEATAEDGIVMLAHVDLLFGDSFLQRCRANTESGRRAYYPITFSTYNPRVVYGVFKRKVRSVVENYDSGRLHQPELGYWLDKDYGVSCQHLSDFRRFSDPFGGSVDHDLDIMLYERYVKSRVDVIRMPDPDLVQVHHRVTCFREMGKTEYNSCLKAKAMNEASKLEWGLWVYKNLGDTDEIEKFLEVVNKFGFTVPPKEGIIAPANATKDTHV</sequence>
<dbReference type="Proteomes" id="UP000440578">
    <property type="component" value="Unassembled WGS sequence"/>
</dbReference>
<evidence type="ECO:0000256" key="8">
    <source>
        <dbReference type="ARBA" id="ARBA00023136"/>
    </source>
</evidence>
<evidence type="ECO:0000256" key="9">
    <source>
        <dbReference type="RuleBase" id="RU364016"/>
    </source>
</evidence>
<dbReference type="AlphaFoldDB" id="A0A6A4VUT8"/>
<reference evidence="10 11" key="1">
    <citation type="submission" date="2019-07" db="EMBL/GenBank/DDBJ databases">
        <title>Draft genome assembly of a fouling barnacle, Amphibalanus amphitrite (Darwin, 1854): The first reference genome for Thecostraca.</title>
        <authorList>
            <person name="Kim W."/>
        </authorList>
    </citation>
    <scope>NUCLEOTIDE SEQUENCE [LARGE SCALE GENOMIC DNA]</scope>
    <source>
        <strain evidence="10">SNU_AA5</strain>
        <tissue evidence="10">Soma without cirri and trophi</tissue>
    </source>
</reference>
<dbReference type="PANTHER" id="PTHR12369:SF45">
    <property type="entry name" value="HEXOSYLTRANSFERASE"/>
    <property type="match status" value="1"/>
</dbReference>
<keyword evidence="3 9" id="KW-0808">Transferase</keyword>
<dbReference type="SUPFAM" id="SSF53448">
    <property type="entry name" value="Nucleotide-diphospho-sugar transferases"/>
    <property type="match status" value="1"/>
</dbReference>
<proteinExistence type="inferred from homology"/>
<dbReference type="OrthoDB" id="431432at2759"/>
<evidence type="ECO:0000256" key="3">
    <source>
        <dbReference type="ARBA" id="ARBA00022679"/>
    </source>
</evidence>
<evidence type="ECO:0000256" key="5">
    <source>
        <dbReference type="ARBA" id="ARBA00022968"/>
    </source>
</evidence>
<accession>A0A6A4VUT8</accession>
<evidence type="ECO:0000313" key="11">
    <source>
        <dbReference type="Proteomes" id="UP000440578"/>
    </source>
</evidence>
<comment type="subcellular location">
    <subcellularLocation>
        <location evidence="1 9">Golgi apparatus</location>
        <location evidence="1 9">Golgi stack membrane</location>
        <topology evidence="1 9">Single-pass type II membrane protein</topology>
    </subcellularLocation>
</comment>
<organism evidence="10 11">
    <name type="scientific">Amphibalanus amphitrite</name>
    <name type="common">Striped barnacle</name>
    <name type="synonym">Balanus amphitrite</name>
    <dbReference type="NCBI Taxonomy" id="1232801"/>
    <lineage>
        <taxon>Eukaryota</taxon>
        <taxon>Metazoa</taxon>
        <taxon>Ecdysozoa</taxon>
        <taxon>Arthropoda</taxon>
        <taxon>Crustacea</taxon>
        <taxon>Multicrustacea</taxon>
        <taxon>Cirripedia</taxon>
        <taxon>Thoracica</taxon>
        <taxon>Thoracicalcarea</taxon>
        <taxon>Balanomorpha</taxon>
        <taxon>Balanoidea</taxon>
        <taxon>Balanidae</taxon>
        <taxon>Amphibalaninae</taxon>
        <taxon>Amphibalanus</taxon>
    </lineage>
</organism>
<dbReference type="InterPro" id="IPR029044">
    <property type="entry name" value="Nucleotide-diphossugar_trans"/>
</dbReference>
<dbReference type="EMBL" id="VIIS01001423">
    <property type="protein sequence ID" value="KAF0298596.1"/>
    <property type="molecule type" value="Genomic_DNA"/>
</dbReference>
<dbReference type="Pfam" id="PF05679">
    <property type="entry name" value="CHGN"/>
    <property type="match status" value="1"/>
</dbReference>
<keyword evidence="8" id="KW-0472">Membrane</keyword>
<evidence type="ECO:0000256" key="1">
    <source>
        <dbReference type="ARBA" id="ARBA00004447"/>
    </source>
</evidence>
<dbReference type="GO" id="GO:0032580">
    <property type="term" value="C:Golgi cisterna membrane"/>
    <property type="evidence" value="ECO:0007669"/>
    <property type="project" value="UniProtKB-SubCell"/>
</dbReference>
<keyword evidence="11" id="KW-1185">Reference proteome</keyword>
<keyword evidence="7 9" id="KW-0333">Golgi apparatus</keyword>
<comment type="similarity">
    <text evidence="2 9">Belongs to the chondroitin N-acetylgalactosaminyltransferase family.</text>
</comment>
<dbReference type="PANTHER" id="PTHR12369">
    <property type="entry name" value="CHONDROITIN SYNTHASE"/>
    <property type="match status" value="1"/>
</dbReference>
<evidence type="ECO:0000256" key="6">
    <source>
        <dbReference type="ARBA" id="ARBA00022989"/>
    </source>
</evidence>
<dbReference type="Gene3D" id="3.90.550.10">
    <property type="entry name" value="Spore Coat Polysaccharide Biosynthesis Protein SpsA, Chain A"/>
    <property type="match status" value="1"/>
</dbReference>
<comment type="caution">
    <text evidence="10">The sequence shown here is derived from an EMBL/GenBank/DDBJ whole genome shotgun (WGS) entry which is preliminary data.</text>
</comment>
<keyword evidence="6" id="KW-1133">Transmembrane helix</keyword>
<dbReference type="EC" id="2.4.1.-" evidence="9"/>
<dbReference type="GO" id="GO:0047238">
    <property type="term" value="F:glucuronosyl-N-acetylgalactosaminyl-proteoglycan 4-beta-N-acetylgalactosaminyltransferase activity"/>
    <property type="evidence" value="ECO:0007669"/>
    <property type="project" value="TreeGrafter"/>
</dbReference>